<gene>
    <name evidence="7" type="ORF">GCM10010361_29120</name>
</gene>
<evidence type="ECO:0000256" key="2">
    <source>
        <dbReference type="ARBA" id="ARBA00006706"/>
    </source>
</evidence>
<evidence type="ECO:0000256" key="6">
    <source>
        <dbReference type="RuleBase" id="RU004466"/>
    </source>
</evidence>
<dbReference type="SFLD" id="SFLDS00005">
    <property type="entry name" value="Isoprenoid_Synthase_Type_I"/>
    <property type="match status" value="1"/>
</dbReference>
<dbReference type="RefSeq" id="WP_346095355.1">
    <property type="nucleotide sequence ID" value="NZ_BAAABY010000023.1"/>
</dbReference>
<accession>A0ABN0ZZ19</accession>
<keyword evidence="5" id="KW-0460">Magnesium</keyword>
<evidence type="ECO:0000256" key="3">
    <source>
        <dbReference type="ARBA" id="ARBA00022679"/>
    </source>
</evidence>
<organism evidence="7 8">
    <name type="scientific">Streptomyces olivaceiscleroticus</name>
    <dbReference type="NCBI Taxonomy" id="68245"/>
    <lineage>
        <taxon>Bacteria</taxon>
        <taxon>Bacillati</taxon>
        <taxon>Actinomycetota</taxon>
        <taxon>Actinomycetes</taxon>
        <taxon>Kitasatosporales</taxon>
        <taxon>Streptomycetaceae</taxon>
        <taxon>Streptomyces</taxon>
    </lineage>
</organism>
<name>A0ABN0ZZ19_9ACTN</name>
<evidence type="ECO:0000313" key="7">
    <source>
        <dbReference type="EMBL" id="GAA0463415.1"/>
    </source>
</evidence>
<dbReference type="CDD" id="cd00685">
    <property type="entry name" value="Trans_IPPS_HT"/>
    <property type="match status" value="1"/>
</dbReference>
<evidence type="ECO:0000256" key="5">
    <source>
        <dbReference type="ARBA" id="ARBA00022842"/>
    </source>
</evidence>
<reference evidence="7 8" key="1">
    <citation type="journal article" date="2019" name="Int. J. Syst. Evol. Microbiol.">
        <title>The Global Catalogue of Microorganisms (GCM) 10K type strain sequencing project: providing services to taxonomists for standard genome sequencing and annotation.</title>
        <authorList>
            <consortium name="The Broad Institute Genomics Platform"/>
            <consortium name="The Broad Institute Genome Sequencing Center for Infectious Disease"/>
            <person name="Wu L."/>
            <person name="Ma J."/>
        </authorList>
    </citation>
    <scope>NUCLEOTIDE SEQUENCE [LARGE SCALE GENOMIC DNA]</scope>
    <source>
        <strain evidence="7 8">JCM 4805</strain>
    </source>
</reference>
<dbReference type="PROSITE" id="PS00444">
    <property type="entry name" value="POLYPRENYL_SYNTHASE_2"/>
    <property type="match status" value="1"/>
</dbReference>
<proteinExistence type="inferred from homology"/>
<dbReference type="InterPro" id="IPR033749">
    <property type="entry name" value="Polyprenyl_synt_CS"/>
</dbReference>
<comment type="caution">
    <text evidence="7">The sequence shown here is derived from an EMBL/GenBank/DDBJ whole genome shotgun (WGS) entry which is preliminary data.</text>
</comment>
<dbReference type="Gene3D" id="1.10.600.10">
    <property type="entry name" value="Farnesyl Diphosphate Synthase"/>
    <property type="match status" value="1"/>
</dbReference>
<evidence type="ECO:0000313" key="8">
    <source>
        <dbReference type="Proteomes" id="UP001500909"/>
    </source>
</evidence>
<dbReference type="SUPFAM" id="SSF48576">
    <property type="entry name" value="Terpenoid synthases"/>
    <property type="match status" value="1"/>
</dbReference>
<keyword evidence="3 6" id="KW-0808">Transferase</keyword>
<evidence type="ECO:0000256" key="4">
    <source>
        <dbReference type="ARBA" id="ARBA00022723"/>
    </source>
</evidence>
<evidence type="ECO:0000256" key="1">
    <source>
        <dbReference type="ARBA" id="ARBA00001946"/>
    </source>
</evidence>
<dbReference type="EMBL" id="BAAABY010000023">
    <property type="protein sequence ID" value="GAA0463415.1"/>
    <property type="molecule type" value="Genomic_DNA"/>
</dbReference>
<dbReference type="SFLD" id="SFLDG01017">
    <property type="entry name" value="Polyprenyl_Transferase_Like"/>
    <property type="match status" value="1"/>
</dbReference>
<dbReference type="PANTHER" id="PTHR12001">
    <property type="entry name" value="GERANYLGERANYL PYROPHOSPHATE SYNTHASE"/>
    <property type="match status" value="1"/>
</dbReference>
<keyword evidence="4" id="KW-0479">Metal-binding</keyword>
<sequence length="364" mass="39102">MVRPVSTSLSPLGPGLLGTREAVDTVLADFLHAKARSAVDGRLPGEITQVLREFVFAGGKRLRPLLCALGWHAAHGAGGIGPLIRTAASLEMFHAFALIHDDLMDRSATRRGRPTVHRALADRHRSAFRHDGGEHLGTSAAILVGDLALAWSDELLHTAGLCPTRLAAVLPVIDAMRTELVYGQYLDLLATGRPSGATDVPLAVIRHKTAKYTCERPLHVGAAVAGAPYGLLAGLSAFALPLGEAFQLRDDLLGVWGRPDQTGKPALDDMREGKHTVLIALALQAADEQQTRLLRTHYGNPDLDEDNAEAVRAILQATGAGLAVERMITERYEQTLAALADLPLPDGTRHHLRQLVEQSVWRAA</sequence>
<protein>
    <submittedName>
        <fullName evidence="7">Polyprenyl synthetase family protein</fullName>
    </submittedName>
</protein>
<dbReference type="Pfam" id="PF00348">
    <property type="entry name" value="polyprenyl_synt"/>
    <property type="match status" value="1"/>
</dbReference>
<dbReference type="PANTHER" id="PTHR12001:SF85">
    <property type="entry name" value="SHORT CHAIN ISOPRENYL DIPHOSPHATE SYNTHASE"/>
    <property type="match status" value="1"/>
</dbReference>
<comment type="cofactor">
    <cofactor evidence="1">
        <name>Mg(2+)</name>
        <dbReference type="ChEBI" id="CHEBI:18420"/>
    </cofactor>
</comment>
<dbReference type="InterPro" id="IPR000092">
    <property type="entry name" value="Polyprenyl_synt"/>
</dbReference>
<keyword evidence="8" id="KW-1185">Reference proteome</keyword>
<dbReference type="Proteomes" id="UP001500909">
    <property type="component" value="Unassembled WGS sequence"/>
</dbReference>
<dbReference type="PROSITE" id="PS00723">
    <property type="entry name" value="POLYPRENYL_SYNTHASE_1"/>
    <property type="match status" value="1"/>
</dbReference>
<dbReference type="InterPro" id="IPR008949">
    <property type="entry name" value="Isoprenoid_synthase_dom_sf"/>
</dbReference>
<comment type="similarity">
    <text evidence="2 6">Belongs to the FPP/GGPP synthase family.</text>
</comment>